<evidence type="ECO:0000313" key="4">
    <source>
        <dbReference type="EMBL" id="MCQ4165523.1"/>
    </source>
</evidence>
<dbReference type="EMBL" id="JANFQO010000010">
    <property type="protein sequence ID" value="MCQ4165523.1"/>
    <property type="molecule type" value="Genomic_DNA"/>
</dbReference>
<accession>A0ABT1QTA2</accession>
<feature type="compositionally biased region" description="Acidic residues" evidence="1">
    <location>
        <begin position="303"/>
        <end position="313"/>
    </location>
</feature>
<dbReference type="InterPro" id="IPR011055">
    <property type="entry name" value="Dup_hybrid_motif"/>
</dbReference>
<feature type="region of interest" description="Disordered" evidence="1">
    <location>
        <begin position="278"/>
        <end position="313"/>
    </location>
</feature>
<protein>
    <submittedName>
        <fullName evidence="4">M23 family metallopeptidase</fullName>
    </submittedName>
</protein>
<comment type="caution">
    <text evidence="4">The sequence shown here is derived from an EMBL/GenBank/DDBJ whole genome shotgun (WGS) entry which is preliminary data.</text>
</comment>
<evidence type="ECO:0000259" key="3">
    <source>
        <dbReference type="Pfam" id="PF01551"/>
    </source>
</evidence>
<dbReference type="PANTHER" id="PTHR21666">
    <property type="entry name" value="PEPTIDASE-RELATED"/>
    <property type="match status" value="1"/>
</dbReference>
<organism evidence="4 5">
    <name type="scientific">Tahibacter harae</name>
    <dbReference type="NCBI Taxonomy" id="2963937"/>
    <lineage>
        <taxon>Bacteria</taxon>
        <taxon>Pseudomonadati</taxon>
        <taxon>Pseudomonadota</taxon>
        <taxon>Gammaproteobacteria</taxon>
        <taxon>Lysobacterales</taxon>
        <taxon>Rhodanobacteraceae</taxon>
        <taxon>Tahibacter</taxon>
    </lineage>
</organism>
<reference evidence="4" key="1">
    <citation type="submission" date="2022-07" db="EMBL/GenBank/DDBJ databases">
        <title>Tahibacter sp., a new gammaproteobacterium isolated from the silt sample collected at pig farm.</title>
        <authorList>
            <person name="Chen H."/>
        </authorList>
    </citation>
    <scope>NUCLEOTIDE SEQUENCE</scope>
    <source>
        <strain evidence="4">P2K</strain>
    </source>
</reference>
<dbReference type="InterPro" id="IPR050570">
    <property type="entry name" value="Cell_wall_metabolism_enzyme"/>
</dbReference>
<feature type="compositionally biased region" description="Basic and acidic residues" evidence="1">
    <location>
        <begin position="286"/>
        <end position="302"/>
    </location>
</feature>
<dbReference type="Proteomes" id="UP001165498">
    <property type="component" value="Unassembled WGS sequence"/>
</dbReference>
<feature type="signal peptide" evidence="2">
    <location>
        <begin position="1"/>
        <end position="21"/>
    </location>
</feature>
<dbReference type="RefSeq" id="WP_255914713.1">
    <property type="nucleotide sequence ID" value="NZ_JANFQO010000010.1"/>
</dbReference>
<dbReference type="SUPFAM" id="SSF51261">
    <property type="entry name" value="Duplicated hybrid motif"/>
    <property type="match status" value="1"/>
</dbReference>
<evidence type="ECO:0000313" key="5">
    <source>
        <dbReference type="Proteomes" id="UP001165498"/>
    </source>
</evidence>
<name>A0ABT1QTA2_9GAMM</name>
<dbReference type="PANTHER" id="PTHR21666:SF285">
    <property type="entry name" value="M23 FAMILY METALLOPEPTIDASE"/>
    <property type="match status" value="1"/>
</dbReference>
<feature type="chain" id="PRO_5046155811" evidence="2">
    <location>
        <begin position="22"/>
        <end position="313"/>
    </location>
</feature>
<dbReference type="CDD" id="cd12797">
    <property type="entry name" value="M23_peptidase"/>
    <property type="match status" value="1"/>
</dbReference>
<dbReference type="Gene3D" id="2.70.70.10">
    <property type="entry name" value="Glucose Permease (Domain IIA)"/>
    <property type="match status" value="1"/>
</dbReference>
<evidence type="ECO:0000256" key="2">
    <source>
        <dbReference type="SAM" id="SignalP"/>
    </source>
</evidence>
<dbReference type="InterPro" id="IPR016047">
    <property type="entry name" value="M23ase_b-sheet_dom"/>
</dbReference>
<evidence type="ECO:0000256" key="1">
    <source>
        <dbReference type="SAM" id="MobiDB-lite"/>
    </source>
</evidence>
<feature type="domain" description="M23ase beta-sheet core" evidence="3">
    <location>
        <begin position="176"/>
        <end position="270"/>
    </location>
</feature>
<dbReference type="Pfam" id="PF01551">
    <property type="entry name" value="Peptidase_M23"/>
    <property type="match status" value="1"/>
</dbReference>
<proteinExistence type="predicted"/>
<sequence length="313" mass="33440">MSVSRNTALPLFAFVAVLSMAEPPARAAASLVTAPQGGVARWDGLQARTCGIYGKRYAAIAGSCYYPVDIRARPGRYEIALWDGEGRQHLGTLVVEDARFPEVEMELPAELNRYVEVSAEDRARASRESAAVRKVLAGSDSAPRFTLPLGKPAQSLPRSEDDFGSRRLFNGKHASVHSGRDYPVGDGNAVRAVADGRVVLAADHFFTGNAVYIDHGGGLVSMNFHLKSLDVAAGDEVKRGQPIGKIGATGRATGPHLHLGLRWLGKRIDPALLLEAPSTLPSVSDTHGEAEEKIRAAEGREPDESDAPLDDEG</sequence>
<gene>
    <name evidence="4" type="ORF">NM961_12465</name>
</gene>
<keyword evidence="5" id="KW-1185">Reference proteome</keyword>
<keyword evidence="2" id="KW-0732">Signal</keyword>